<evidence type="ECO:0000313" key="2">
    <source>
        <dbReference type="Proteomes" id="UP000035681"/>
    </source>
</evidence>
<evidence type="ECO:0000313" key="3">
    <source>
        <dbReference type="WBParaSite" id="SSTP_0000398000.1"/>
    </source>
</evidence>
<dbReference type="AlphaFoldDB" id="A0A0K0E3A8"/>
<dbReference type="WBParaSite" id="TCONS_00005688.p1">
    <property type="protein sequence ID" value="TCONS_00005688.p1"/>
    <property type="gene ID" value="XLOC_003938"/>
</dbReference>
<keyword evidence="1" id="KW-0472">Membrane</keyword>
<dbReference type="SUPFAM" id="SSF57302">
    <property type="entry name" value="Snake toxin-like"/>
    <property type="match status" value="1"/>
</dbReference>
<reference evidence="3" key="1">
    <citation type="submission" date="2015-08" db="UniProtKB">
        <authorList>
            <consortium name="WormBaseParasite"/>
        </authorList>
    </citation>
    <scope>IDENTIFICATION</scope>
</reference>
<dbReference type="InterPro" id="IPR045860">
    <property type="entry name" value="Snake_toxin-like_sf"/>
</dbReference>
<name>A0A0K0E3A8_STRER</name>
<sequence length="202" mass="23262">MFSNILYFIIIIYFLIISEEVYSKNALKCYYCGVRKKGTQNWISFSNETCKIKVVTCTKSHVACVKARVFDHSTQFIITGCSEDKFTGCDQSELTPGGAKLERCQCESNLCNNLEEFKANNFKFSNDNKVQLNNGKLDTYEKESLIVTEDSYNKFDQSITNKYKDDSKLLNKKIETNAITSSTTSFTLFFVFSICFFIRIYI</sequence>
<dbReference type="WBParaSite" id="SSTP_0000398000.1">
    <property type="protein sequence ID" value="SSTP_0000398000.1"/>
    <property type="gene ID" value="SSTP_0000398000"/>
</dbReference>
<proteinExistence type="predicted"/>
<feature type="transmembrane region" description="Helical" evidence="1">
    <location>
        <begin position="6"/>
        <end position="22"/>
    </location>
</feature>
<dbReference type="Proteomes" id="UP000035681">
    <property type="component" value="Unplaced"/>
</dbReference>
<evidence type="ECO:0000256" key="1">
    <source>
        <dbReference type="SAM" id="Phobius"/>
    </source>
</evidence>
<evidence type="ECO:0000313" key="4">
    <source>
        <dbReference type="WBParaSite" id="TCONS_00005688.p1"/>
    </source>
</evidence>
<protein>
    <submittedName>
        <fullName evidence="4">UPAR/Ly6 domain-containing protein</fullName>
    </submittedName>
</protein>
<keyword evidence="1" id="KW-1133">Transmembrane helix</keyword>
<accession>A0A0K0E3A8</accession>
<feature type="transmembrane region" description="Helical" evidence="1">
    <location>
        <begin position="178"/>
        <end position="201"/>
    </location>
</feature>
<keyword evidence="1" id="KW-0812">Transmembrane</keyword>
<organism evidence="3">
    <name type="scientific">Strongyloides stercoralis</name>
    <name type="common">Threadworm</name>
    <dbReference type="NCBI Taxonomy" id="6248"/>
    <lineage>
        <taxon>Eukaryota</taxon>
        <taxon>Metazoa</taxon>
        <taxon>Ecdysozoa</taxon>
        <taxon>Nematoda</taxon>
        <taxon>Chromadorea</taxon>
        <taxon>Rhabditida</taxon>
        <taxon>Tylenchina</taxon>
        <taxon>Panagrolaimomorpha</taxon>
        <taxon>Strongyloidoidea</taxon>
        <taxon>Strongyloididae</taxon>
        <taxon>Strongyloides</taxon>
    </lineage>
</organism>
<keyword evidence="2" id="KW-1185">Reference proteome</keyword>